<keyword evidence="5" id="KW-1185">Reference proteome</keyword>
<keyword evidence="1" id="KW-0808">Transferase</keyword>
<dbReference type="Gene3D" id="3.40.630.30">
    <property type="match status" value="1"/>
</dbReference>
<dbReference type="RefSeq" id="WP_025701525.1">
    <property type="nucleotide sequence ID" value="NZ_JAUSUY010000020.1"/>
</dbReference>
<dbReference type="PANTHER" id="PTHR43420">
    <property type="entry name" value="ACETYLTRANSFERASE"/>
    <property type="match status" value="1"/>
</dbReference>
<keyword evidence="2" id="KW-0012">Acyltransferase</keyword>
<evidence type="ECO:0000256" key="2">
    <source>
        <dbReference type="ARBA" id="ARBA00023315"/>
    </source>
</evidence>
<dbReference type="Proteomes" id="UP001248709">
    <property type="component" value="Unassembled WGS sequence"/>
</dbReference>
<dbReference type="InterPro" id="IPR016181">
    <property type="entry name" value="Acyl_CoA_acyltransferase"/>
</dbReference>
<feature type="domain" description="N-acetyltransferase" evidence="3">
    <location>
        <begin position="13"/>
        <end position="151"/>
    </location>
</feature>
<dbReference type="PROSITE" id="PS51186">
    <property type="entry name" value="GNAT"/>
    <property type="match status" value="1"/>
</dbReference>
<organism evidence="4 5">
    <name type="scientific">Paenibacillus forsythiae</name>
    <dbReference type="NCBI Taxonomy" id="365616"/>
    <lineage>
        <taxon>Bacteria</taxon>
        <taxon>Bacillati</taxon>
        <taxon>Bacillota</taxon>
        <taxon>Bacilli</taxon>
        <taxon>Bacillales</taxon>
        <taxon>Paenibacillaceae</taxon>
        <taxon>Paenibacillus</taxon>
    </lineage>
</organism>
<dbReference type="CDD" id="cd04301">
    <property type="entry name" value="NAT_SF"/>
    <property type="match status" value="1"/>
</dbReference>
<evidence type="ECO:0000256" key="1">
    <source>
        <dbReference type="ARBA" id="ARBA00022679"/>
    </source>
</evidence>
<evidence type="ECO:0000313" key="5">
    <source>
        <dbReference type="Proteomes" id="UP001248709"/>
    </source>
</evidence>
<dbReference type="PANTHER" id="PTHR43420:SF47">
    <property type="entry name" value="N-ACETYLTRANSFERASE DOMAIN-CONTAINING PROTEIN"/>
    <property type="match status" value="1"/>
</dbReference>
<proteinExistence type="predicted"/>
<dbReference type="InterPro" id="IPR000182">
    <property type="entry name" value="GNAT_dom"/>
</dbReference>
<reference evidence="4 5" key="1">
    <citation type="submission" date="2023-07" db="EMBL/GenBank/DDBJ databases">
        <title>Genomic Encyclopedia of Type Strains, Phase IV (KMG-IV): sequencing the most valuable type-strain genomes for metagenomic binning, comparative biology and taxonomic classification.</title>
        <authorList>
            <person name="Goeker M."/>
        </authorList>
    </citation>
    <scope>NUCLEOTIDE SEQUENCE [LARGE SCALE GENOMIC DNA]</scope>
    <source>
        <strain evidence="4 5">T98</strain>
    </source>
</reference>
<accession>A0ABU3HC41</accession>
<evidence type="ECO:0000259" key="3">
    <source>
        <dbReference type="PROSITE" id="PS51186"/>
    </source>
</evidence>
<dbReference type="EMBL" id="JAUSUY010000020">
    <property type="protein sequence ID" value="MDT3428382.1"/>
    <property type="molecule type" value="Genomic_DNA"/>
</dbReference>
<dbReference type="InterPro" id="IPR050680">
    <property type="entry name" value="YpeA/RimI_acetyltransf"/>
</dbReference>
<sequence length="151" mass="17124">MKIKYTQTDQAGLHLVEPLWEQLRDHHASRSNYFAAQIMASTFQARSKELLVKAEQGLLHIVLADDELSGRLAGYCISSIAGGIRGELDSIFVVQDYRGLGIGRELMTLSLDWFKTNSIESIAISVIYGNEEALHFYEKYGFYPRTYVLSR</sequence>
<comment type="caution">
    <text evidence="4">The sequence shown here is derived from an EMBL/GenBank/DDBJ whole genome shotgun (WGS) entry which is preliminary data.</text>
</comment>
<protein>
    <submittedName>
        <fullName evidence="4">Ribosomal protein S18 acetylase RimI-like enzyme</fullName>
    </submittedName>
</protein>
<evidence type="ECO:0000313" key="4">
    <source>
        <dbReference type="EMBL" id="MDT3428382.1"/>
    </source>
</evidence>
<dbReference type="SUPFAM" id="SSF55729">
    <property type="entry name" value="Acyl-CoA N-acyltransferases (Nat)"/>
    <property type="match status" value="1"/>
</dbReference>
<dbReference type="Pfam" id="PF00583">
    <property type="entry name" value="Acetyltransf_1"/>
    <property type="match status" value="1"/>
</dbReference>
<gene>
    <name evidence="4" type="ORF">J2Z22_003974</name>
</gene>
<name>A0ABU3HC41_9BACL</name>